<evidence type="ECO:0000259" key="5">
    <source>
        <dbReference type="Pfam" id="PF00535"/>
    </source>
</evidence>
<sequence>MVAFTAKKIGFVVIAVFAATLMAMLTVGSVVIDDDKAVAVKRLQRPNNEQPEDTVDTLVVPELSLTPAPLTPVPTPVPTPPMEFEGKFPYSRSVWVALQKSLSSPPEQVVPVVITPMFHDGDVLPRMLESINVPVRHFVFVWNSNDNDIKNIVEELKRIPFGITIAHNPENFGFSASINVGLRKGLEMSAADCPWYWVINCDVTFPPETMPEMTRRTYATNISSMGMMYGPGIDHYAFIVTRRAVEVAGLMDENFYPAYFEDVDWRWRVNLAGFEELVMNLPVNHIRSHNLKKGADPKFMAMHHRHGNGWPYGAMKWGEIRQSLIHERYPPSGWKTPFGIDMPLNLWVIDEERMNCLKTGNGPLHPRTAHCWYNGFKTLSPVLKTGTWFPECMKNPYPDAFKPR</sequence>
<keyword evidence="4" id="KW-0472">Membrane</keyword>
<keyword evidence="2" id="KW-0328">Glycosyltransferase</keyword>
<evidence type="ECO:0000256" key="3">
    <source>
        <dbReference type="ARBA" id="ARBA00022679"/>
    </source>
</evidence>
<dbReference type="InterPro" id="IPR001173">
    <property type="entry name" value="Glyco_trans_2-like"/>
</dbReference>
<name>A0A0S4ISJ8_BODSA</name>
<evidence type="ECO:0000256" key="2">
    <source>
        <dbReference type="ARBA" id="ARBA00022676"/>
    </source>
</evidence>
<keyword evidence="3 6" id="KW-0808">Transferase</keyword>
<evidence type="ECO:0000256" key="4">
    <source>
        <dbReference type="SAM" id="Phobius"/>
    </source>
</evidence>
<keyword evidence="7" id="KW-1185">Reference proteome</keyword>
<dbReference type="EMBL" id="CYKH01000278">
    <property type="protein sequence ID" value="CUF26456.1"/>
    <property type="molecule type" value="Genomic_DNA"/>
</dbReference>
<dbReference type="InterPro" id="IPR029044">
    <property type="entry name" value="Nucleotide-diphossugar_trans"/>
</dbReference>
<evidence type="ECO:0000313" key="6">
    <source>
        <dbReference type="EMBL" id="CUF26456.1"/>
    </source>
</evidence>
<reference evidence="7" key="1">
    <citation type="submission" date="2015-09" db="EMBL/GenBank/DDBJ databases">
        <authorList>
            <consortium name="Pathogen Informatics"/>
        </authorList>
    </citation>
    <scope>NUCLEOTIDE SEQUENCE [LARGE SCALE GENOMIC DNA]</scope>
    <source>
        <strain evidence="7">Lake Konstanz</strain>
    </source>
</reference>
<feature type="transmembrane region" description="Helical" evidence="4">
    <location>
        <begin position="12"/>
        <end position="32"/>
    </location>
</feature>
<dbReference type="Proteomes" id="UP000051952">
    <property type="component" value="Unassembled WGS sequence"/>
</dbReference>
<dbReference type="Pfam" id="PF00535">
    <property type="entry name" value="Glycos_transf_2"/>
    <property type="match status" value="1"/>
</dbReference>
<dbReference type="AlphaFoldDB" id="A0A0S4ISJ8"/>
<dbReference type="OMA" id="CYASTKE"/>
<keyword evidence="4" id="KW-0812">Transmembrane</keyword>
<evidence type="ECO:0000313" key="7">
    <source>
        <dbReference type="Proteomes" id="UP000051952"/>
    </source>
</evidence>
<dbReference type="PANTHER" id="PTHR43179">
    <property type="entry name" value="RHAMNOSYLTRANSFERASE WBBL"/>
    <property type="match status" value="1"/>
</dbReference>
<proteinExistence type="inferred from homology"/>
<gene>
    <name evidence="6" type="ORF">BSAL_60795</name>
</gene>
<dbReference type="Gene3D" id="3.90.550.10">
    <property type="entry name" value="Spore Coat Polysaccharide Biosynthesis Protein SpsA, Chain A"/>
    <property type="match status" value="1"/>
</dbReference>
<dbReference type="GO" id="GO:0016757">
    <property type="term" value="F:glycosyltransferase activity"/>
    <property type="evidence" value="ECO:0007669"/>
    <property type="project" value="UniProtKB-KW"/>
</dbReference>
<comment type="similarity">
    <text evidence="1">Belongs to the glycosyltransferase 2 family.</text>
</comment>
<dbReference type="OrthoDB" id="10267535at2759"/>
<evidence type="ECO:0000256" key="1">
    <source>
        <dbReference type="ARBA" id="ARBA00006739"/>
    </source>
</evidence>
<organism evidence="6 7">
    <name type="scientific">Bodo saltans</name>
    <name type="common">Flagellated protozoan</name>
    <dbReference type="NCBI Taxonomy" id="75058"/>
    <lineage>
        <taxon>Eukaryota</taxon>
        <taxon>Discoba</taxon>
        <taxon>Euglenozoa</taxon>
        <taxon>Kinetoplastea</taxon>
        <taxon>Metakinetoplastina</taxon>
        <taxon>Eubodonida</taxon>
        <taxon>Bodonidae</taxon>
        <taxon>Bodo</taxon>
    </lineage>
</organism>
<dbReference type="PANTHER" id="PTHR43179:SF12">
    <property type="entry name" value="GALACTOFURANOSYLTRANSFERASE GLFT2"/>
    <property type="match status" value="1"/>
</dbReference>
<accession>A0A0S4ISJ8</accession>
<dbReference type="VEuPathDB" id="TriTrypDB:BSAL_60795"/>
<dbReference type="SUPFAM" id="SSF53448">
    <property type="entry name" value="Nucleotide-diphospho-sugar transferases"/>
    <property type="match status" value="1"/>
</dbReference>
<protein>
    <submittedName>
        <fullName evidence="6">Beta galactofuranosyl glycosyltransferase, putative</fullName>
    </submittedName>
</protein>
<keyword evidence="4" id="KW-1133">Transmembrane helix</keyword>
<feature type="domain" description="Glycosyltransferase 2-like" evidence="5">
    <location>
        <begin position="113"/>
        <end position="216"/>
    </location>
</feature>